<comment type="caution">
    <text evidence="1">The sequence shown here is derived from an EMBL/GenBank/DDBJ whole genome shotgun (WGS) entry which is preliminary data.</text>
</comment>
<reference evidence="2" key="1">
    <citation type="journal article" date="2024" name="Proc. Natl. Acad. Sci. U.S.A.">
        <title>Extraordinary preservation of gene collinearity over three hundred million years revealed in homosporous lycophytes.</title>
        <authorList>
            <person name="Li C."/>
            <person name="Wickell D."/>
            <person name="Kuo L.Y."/>
            <person name="Chen X."/>
            <person name="Nie B."/>
            <person name="Liao X."/>
            <person name="Peng D."/>
            <person name="Ji J."/>
            <person name="Jenkins J."/>
            <person name="Williams M."/>
            <person name="Shu S."/>
            <person name="Plott C."/>
            <person name="Barry K."/>
            <person name="Rajasekar S."/>
            <person name="Grimwood J."/>
            <person name="Han X."/>
            <person name="Sun S."/>
            <person name="Hou Z."/>
            <person name="He W."/>
            <person name="Dai G."/>
            <person name="Sun C."/>
            <person name="Schmutz J."/>
            <person name="Leebens-Mack J.H."/>
            <person name="Li F.W."/>
            <person name="Wang L."/>
        </authorList>
    </citation>
    <scope>NUCLEOTIDE SEQUENCE [LARGE SCALE GENOMIC DNA]</scope>
    <source>
        <strain evidence="2">cv. PW_Plant_1</strain>
    </source>
</reference>
<dbReference type="EMBL" id="CM055095">
    <property type="protein sequence ID" value="KAJ7559669.1"/>
    <property type="molecule type" value="Genomic_DNA"/>
</dbReference>
<proteinExistence type="predicted"/>
<accession>A0ACC2DZP1</accession>
<protein>
    <submittedName>
        <fullName evidence="1">Uncharacterized protein</fullName>
    </submittedName>
</protein>
<keyword evidence="2" id="KW-1185">Reference proteome</keyword>
<sequence length="104" mass="12099">MEEFEMVNLNVLHIQPRMELKIKTTKLENVEVECSTYTIEDGAKDPYNQTWVMHLVSNCFLVVYLITFYDGMARLNKAGWERFGVNVVIQVNEKLSNKVALKVE</sequence>
<name>A0ACC2DZP1_DIPCM</name>
<organism evidence="1 2">
    <name type="scientific">Diphasiastrum complanatum</name>
    <name type="common">Issler's clubmoss</name>
    <name type="synonym">Lycopodium complanatum</name>
    <dbReference type="NCBI Taxonomy" id="34168"/>
    <lineage>
        <taxon>Eukaryota</taxon>
        <taxon>Viridiplantae</taxon>
        <taxon>Streptophyta</taxon>
        <taxon>Embryophyta</taxon>
        <taxon>Tracheophyta</taxon>
        <taxon>Lycopodiopsida</taxon>
        <taxon>Lycopodiales</taxon>
        <taxon>Lycopodiaceae</taxon>
        <taxon>Lycopodioideae</taxon>
        <taxon>Diphasiastrum</taxon>
    </lineage>
</organism>
<gene>
    <name evidence="1" type="ORF">O6H91_04G095600</name>
</gene>
<dbReference type="Proteomes" id="UP001162992">
    <property type="component" value="Chromosome 4"/>
</dbReference>
<evidence type="ECO:0000313" key="2">
    <source>
        <dbReference type="Proteomes" id="UP001162992"/>
    </source>
</evidence>
<evidence type="ECO:0000313" key="1">
    <source>
        <dbReference type="EMBL" id="KAJ7559669.1"/>
    </source>
</evidence>